<sequence length="142" mass="15605">MCQHQSFAVNLFRTLPPSSNPNGAEFDPEEDEPTLEAAWPHLQLVYEFFLSLPCFLECGFVSASGLPSLSRGLLTIRAATCRSSGRPSLTEAMGADDLTHLQQPSYSQSPVSRLYLTWFPLGFHPTLTGVHHLAVRSGLSRS</sequence>
<protein>
    <submittedName>
        <fullName evidence="3">Uncharacterized protein</fullName>
    </submittedName>
</protein>
<dbReference type="Gene3D" id="1.25.10.10">
    <property type="entry name" value="Leucine-rich Repeat Variant"/>
    <property type="match status" value="1"/>
</dbReference>
<dbReference type="PANTHER" id="PTHR10257:SF3">
    <property type="entry name" value="SERINE_THREONINE-PROTEIN PHOSPHATASE 2A 56 KDA REGULATORY SUBUNIT GAMMA ISOFORM"/>
    <property type="match status" value="1"/>
</dbReference>
<dbReference type="GO" id="GO:0000159">
    <property type="term" value="C:protein phosphatase type 2A complex"/>
    <property type="evidence" value="ECO:0007669"/>
    <property type="project" value="InterPro"/>
</dbReference>
<evidence type="ECO:0000256" key="2">
    <source>
        <dbReference type="SAM" id="MobiDB-lite"/>
    </source>
</evidence>
<accession>A0A7R9HCM8</accession>
<dbReference type="GO" id="GO:0005634">
    <property type="term" value="C:nucleus"/>
    <property type="evidence" value="ECO:0007669"/>
    <property type="project" value="TreeGrafter"/>
</dbReference>
<dbReference type="EMBL" id="OD013169">
    <property type="protein sequence ID" value="CAD7417275.1"/>
    <property type="molecule type" value="Genomic_DNA"/>
</dbReference>
<dbReference type="AlphaFoldDB" id="A0A7R9HCM8"/>
<evidence type="ECO:0000256" key="1">
    <source>
        <dbReference type="ARBA" id="ARBA00009745"/>
    </source>
</evidence>
<dbReference type="SUPFAM" id="SSF48371">
    <property type="entry name" value="ARM repeat"/>
    <property type="match status" value="1"/>
</dbReference>
<dbReference type="GO" id="GO:0005829">
    <property type="term" value="C:cytosol"/>
    <property type="evidence" value="ECO:0007669"/>
    <property type="project" value="TreeGrafter"/>
</dbReference>
<feature type="region of interest" description="Disordered" evidence="2">
    <location>
        <begin position="13"/>
        <end position="32"/>
    </location>
</feature>
<gene>
    <name evidence="3" type="ORF">TPSB3V08_LOCUS11653</name>
</gene>
<proteinExistence type="inferred from homology"/>
<dbReference type="GO" id="GO:0007165">
    <property type="term" value="P:signal transduction"/>
    <property type="evidence" value="ECO:0007669"/>
    <property type="project" value="InterPro"/>
</dbReference>
<dbReference type="Pfam" id="PF01603">
    <property type="entry name" value="B56"/>
    <property type="match status" value="1"/>
</dbReference>
<dbReference type="GO" id="GO:0072542">
    <property type="term" value="F:protein phosphatase activator activity"/>
    <property type="evidence" value="ECO:0007669"/>
    <property type="project" value="TreeGrafter"/>
</dbReference>
<dbReference type="InterPro" id="IPR016024">
    <property type="entry name" value="ARM-type_fold"/>
</dbReference>
<dbReference type="InterPro" id="IPR011989">
    <property type="entry name" value="ARM-like"/>
</dbReference>
<name>A0A7R9HCM8_TIMPO</name>
<organism evidence="3">
    <name type="scientific">Timema poppense</name>
    <name type="common">Walking stick</name>
    <dbReference type="NCBI Taxonomy" id="170557"/>
    <lineage>
        <taxon>Eukaryota</taxon>
        <taxon>Metazoa</taxon>
        <taxon>Ecdysozoa</taxon>
        <taxon>Arthropoda</taxon>
        <taxon>Hexapoda</taxon>
        <taxon>Insecta</taxon>
        <taxon>Pterygota</taxon>
        <taxon>Neoptera</taxon>
        <taxon>Polyneoptera</taxon>
        <taxon>Phasmatodea</taxon>
        <taxon>Timematodea</taxon>
        <taxon>Timematoidea</taxon>
        <taxon>Timematidae</taxon>
        <taxon>Timema</taxon>
    </lineage>
</organism>
<dbReference type="PANTHER" id="PTHR10257">
    <property type="entry name" value="SERINE/THREONINE PROTEIN PHOSPHATASE 2A PP2A REGULATORY SUBUNIT B"/>
    <property type="match status" value="1"/>
</dbReference>
<evidence type="ECO:0000313" key="3">
    <source>
        <dbReference type="EMBL" id="CAD7417275.1"/>
    </source>
</evidence>
<reference evidence="3" key="1">
    <citation type="submission" date="2020-11" db="EMBL/GenBank/DDBJ databases">
        <authorList>
            <person name="Tran Van P."/>
        </authorList>
    </citation>
    <scope>NUCLEOTIDE SEQUENCE</scope>
</reference>
<comment type="similarity">
    <text evidence="1">Belongs to the phosphatase 2A regulatory subunit B56 family.</text>
</comment>
<dbReference type="InterPro" id="IPR002554">
    <property type="entry name" value="PP2A_B56"/>
</dbReference>